<dbReference type="EMBL" id="CAXDID020000278">
    <property type="protein sequence ID" value="CAL6069436.1"/>
    <property type="molecule type" value="Genomic_DNA"/>
</dbReference>
<proteinExistence type="predicted"/>
<evidence type="ECO:0000313" key="3">
    <source>
        <dbReference type="EMBL" id="CAL6069436.1"/>
    </source>
</evidence>
<keyword evidence="4" id="KW-1185">Reference proteome</keyword>
<dbReference type="Proteomes" id="UP001642409">
    <property type="component" value="Unassembled WGS sequence"/>
</dbReference>
<dbReference type="AlphaFoldDB" id="A0AA86NI03"/>
<evidence type="ECO:0000256" key="1">
    <source>
        <dbReference type="SAM" id="MobiDB-lite"/>
    </source>
</evidence>
<feature type="compositionally biased region" description="Polar residues" evidence="1">
    <location>
        <begin position="136"/>
        <end position="157"/>
    </location>
</feature>
<dbReference type="EMBL" id="CATOUU010000199">
    <property type="protein sequence ID" value="CAI9920332.1"/>
    <property type="molecule type" value="Genomic_DNA"/>
</dbReference>
<name>A0AA86NI03_9EUKA</name>
<accession>A0AA86NI03</accession>
<feature type="region of interest" description="Disordered" evidence="1">
    <location>
        <begin position="100"/>
        <end position="162"/>
    </location>
</feature>
<evidence type="ECO:0000313" key="4">
    <source>
        <dbReference type="Proteomes" id="UP001642409"/>
    </source>
</evidence>
<evidence type="ECO:0000313" key="2">
    <source>
        <dbReference type="EMBL" id="CAI9920332.1"/>
    </source>
</evidence>
<sequence>MQNDEQLYEVLINNDTLVSLCIDQMELREKQKAEYVKSKMRTHMDKGRAQTFLNDNLIDNPAPGAYQLPQIQKSYTNTIFASRLDPQFYDVRTKLKIKDNCPSPQKYNPELKSKQVPQKIRGIDRFNEDKPHEITKQPTYKQKDPLQTSPSRTMNKSSRFKSKDDVNIKKYVKFSKNGMF</sequence>
<organism evidence="2">
    <name type="scientific">Hexamita inflata</name>
    <dbReference type="NCBI Taxonomy" id="28002"/>
    <lineage>
        <taxon>Eukaryota</taxon>
        <taxon>Metamonada</taxon>
        <taxon>Diplomonadida</taxon>
        <taxon>Hexamitidae</taxon>
        <taxon>Hexamitinae</taxon>
        <taxon>Hexamita</taxon>
    </lineage>
</organism>
<gene>
    <name evidence="3" type="ORF">HINF_LOCUS53975</name>
    <name evidence="2" type="ORF">HINF_LOCUS7977</name>
</gene>
<reference evidence="3 4" key="2">
    <citation type="submission" date="2024-07" db="EMBL/GenBank/DDBJ databases">
        <authorList>
            <person name="Akdeniz Z."/>
        </authorList>
    </citation>
    <scope>NUCLEOTIDE SEQUENCE [LARGE SCALE GENOMIC DNA]</scope>
</reference>
<protein>
    <submittedName>
        <fullName evidence="3">Hypothetical_protein</fullName>
    </submittedName>
</protein>
<comment type="caution">
    <text evidence="2">The sequence shown here is derived from an EMBL/GenBank/DDBJ whole genome shotgun (WGS) entry which is preliminary data.</text>
</comment>
<feature type="compositionally biased region" description="Basic and acidic residues" evidence="1">
    <location>
        <begin position="121"/>
        <end position="135"/>
    </location>
</feature>
<reference evidence="2" key="1">
    <citation type="submission" date="2023-06" db="EMBL/GenBank/DDBJ databases">
        <authorList>
            <person name="Kurt Z."/>
        </authorList>
    </citation>
    <scope>NUCLEOTIDE SEQUENCE</scope>
</reference>